<dbReference type="InterPro" id="IPR052929">
    <property type="entry name" value="RNase_H-like_EbsB-rel"/>
</dbReference>
<gene>
    <name evidence="2" type="ORF">FSB_LOCUS51938</name>
</gene>
<name>A0A2N9IDV4_FAGSY</name>
<dbReference type="PANTHER" id="PTHR47074:SF11">
    <property type="entry name" value="REVERSE TRANSCRIPTASE-LIKE PROTEIN"/>
    <property type="match status" value="1"/>
</dbReference>
<dbReference type="EMBL" id="OIVN01005791">
    <property type="protein sequence ID" value="SPD24056.1"/>
    <property type="molecule type" value="Genomic_DNA"/>
</dbReference>
<sequence length="102" mass="10930">MAKTVMNWSRPPSGVVKLNVDAALAKESAMIAVVARDHGGEIVKAWAKEYQTCDPMVVEAAAILWAVQLAYAEQFTSIIIEGDAKVCFDAVNGKAEDCKLCG</sequence>
<accession>A0A2N9IDV4</accession>
<dbReference type="Gene3D" id="3.30.420.10">
    <property type="entry name" value="Ribonuclease H-like superfamily/Ribonuclease H"/>
    <property type="match status" value="1"/>
</dbReference>
<evidence type="ECO:0000259" key="1">
    <source>
        <dbReference type="Pfam" id="PF13456"/>
    </source>
</evidence>
<dbReference type="PANTHER" id="PTHR47074">
    <property type="entry name" value="BNAC02G40300D PROTEIN"/>
    <property type="match status" value="1"/>
</dbReference>
<organism evidence="2">
    <name type="scientific">Fagus sylvatica</name>
    <name type="common">Beechnut</name>
    <dbReference type="NCBI Taxonomy" id="28930"/>
    <lineage>
        <taxon>Eukaryota</taxon>
        <taxon>Viridiplantae</taxon>
        <taxon>Streptophyta</taxon>
        <taxon>Embryophyta</taxon>
        <taxon>Tracheophyta</taxon>
        <taxon>Spermatophyta</taxon>
        <taxon>Magnoliopsida</taxon>
        <taxon>eudicotyledons</taxon>
        <taxon>Gunneridae</taxon>
        <taxon>Pentapetalae</taxon>
        <taxon>rosids</taxon>
        <taxon>fabids</taxon>
        <taxon>Fagales</taxon>
        <taxon>Fagaceae</taxon>
        <taxon>Fagus</taxon>
    </lineage>
</organism>
<dbReference type="Pfam" id="PF13456">
    <property type="entry name" value="RVT_3"/>
    <property type="match status" value="1"/>
</dbReference>
<evidence type="ECO:0000313" key="2">
    <source>
        <dbReference type="EMBL" id="SPD24056.1"/>
    </source>
</evidence>
<protein>
    <recommendedName>
        <fullName evidence="1">RNase H type-1 domain-containing protein</fullName>
    </recommendedName>
</protein>
<dbReference type="InterPro" id="IPR012337">
    <property type="entry name" value="RNaseH-like_sf"/>
</dbReference>
<dbReference type="GO" id="GO:0004523">
    <property type="term" value="F:RNA-DNA hybrid ribonuclease activity"/>
    <property type="evidence" value="ECO:0007669"/>
    <property type="project" value="InterPro"/>
</dbReference>
<dbReference type="GO" id="GO:0003676">
    <property type="term" value="F:nucleic acid binding"/>
    <property type="evidence" value="ECO:0007669"/>
    <property type="project" value="InterPro"/>
</dbReference>
<reference evidence="2" key="1">
    <citation type="submission" date="2018-02" db="EMBL/GenBank/DDBJ databases">
        <authorList>
            <person name="Cohen D.B."/>
            <person name="Kent A.D."/>
        </authorList>
    </citation>
    <scope>NUCLEOTIDE SEQUENCE</scope>
</reference>
<feature type="domain" description="RNase H type-1" evidence="1">
    <location>
        <begin position="19"/>
        <end position="96"/>
    </location>
</feature>
<dbReference type="InterPro" id="IPR036397">
    <property type="entry name" value="RNaseH_sf"/>
</dbReference>
<dbReference type="InterPro" id="IPR002156">
    <property type="entry name" value="RNaseH_domain"/>
</dbReference>
<dbReference type="AlphaFoldDB" id="A0A2N9IDV4"/>
<proteinExistence type="predicted"/>
<dbReference type="SUPFAM" id="SSF53098">
    <property type="entry name" value="Ribonuclease H-like"/>
    <property type="match status" value="1"/>
</dbReference>